<gene>
    <name evidence="1" type="ORF">EJ02DRAFT_318031</name>
</gene>
<evidence type="ECO:0000313" key="1">
    <source>
        <dbReference type="EMBL" id="KAF1941807.1"/>
    </source>
</evidence>
<name>A0A6A5SXQ7_9PLEO</name>
<evidence type="ECO:0000313" key="2">
    <source>
        <dbReference type="Proteomes" id="UP000800038"/>
    </source>
</evidence>
<sequence length="185" mass="21358">LFWKAWESSFKETTILRSFEATVLSPLNLEVILKRFTNTTPDDPDSRCGGSSVSISSTLDWRKINRLIHSAVKDKATKEAKKLSLLLHSISVQNQLLLHEVKGLREALLNKNKRQKHSKPLDLQQRKEYHGGAVVWSPRKFREARVCQTVKEHEEKEQQLQKAESAKLKKAAQVYKLKMDQEKRA</sequence>
<accession>A0A6A5SXQ7</accession>
<dbReference type="Proteomes" id="UP000800038">
    <property type="component" value="Unassembled WGS sequence"/>
</dbReference>
<dbReference type="OrthoDB" id="3795213at2759"/>
<feature type="non-terminal residue" evidence="1">
    <location>
        <position position="185"/>
    </location>
</feature>
<dbReference type="AlphaFoldDB" id="A0A6A5SXQ7"/>
<organism evidence="1 2">
    <name type="scientific">Clathrospora elynae</name>
    <dbReference type="NCBI Taxonomy" id="706981"/>
    <lineage>
        <taxon>Eukaryota</taxon>
        <taxon>Fungi</taxon>
        <taxon>Dikarya</taxon>
        <taxon>Ascomycota</taxon>
        <taxon>Pezizomycotina</taxon>
        <taxon>Dothideomycetes</taxon>
        <taxon>Pleosporomycetidae</taxon>
        <taxon>Pleosporales</taxon>
        <taxon>Diademaceae</taxon>
        <taxon>Clathrospora</taxon>
    </lineage>
</organism>
<keyword evidence="2" id="KW-1185">Reference proteome</keyword>
<reference evidence="1" key="1">
    <citation type="journal article" date="2020" name="Stud. Mycol.">
        <title>101 Dothideomycetes genomes: a test case for predicting lifestyles and emergence of pathogens.</title>
        <authorList>
            <person name="Haridas S."/>
            <person name="Albert R."/>
            <person name="Binder M."/>
            <person name="Bloem J."/>
            <person name="Labutti K."/>
            <person name="Salamov A."/>
            <person name="Andreopoulos B."/>
            <person name="Baker S."/>
            <person name="Barry K."/>
            <person name="Bills G."/>
            <person name="Bluhm B."/>
            <person name="Cannon C."/>
            <person name="Castanera R."/>
            <person name="Culley D."/>
            <person name="Daum C."/>
            <person name="Ezra D."/>
            <person name="Gonzalez J."/>
            <person name="Henrissat B."/>
            <person name="Kuo A."/>
            <person name="Liang C."/>
            <person name="Lipzen A."/>
            <person name="Lutzoni F."/>
            <person name="Magnuson J."/>
            <person name="Mondo S."/>
            <person name="Nolan M."/>
            <person name="Ohm R."/>
            <person name="Pangilinan J."/>
            <person name="Park H.-J."/>
            <person name="Ramirez L."/>
            <person name="Alfaro M."/>
            <person name="Sun H."/>
            <person name="Tritt A."/>
            <person name="Yoshinaga Y."/>
            <person name="Zwiers L.-H."/>
            <person name="Turgeon B."/>
            <person name="Goodwin S."/>
            <person name="Spatafora J."/>
            <person name="Crous P."/>
            <person name="Grigoriev I."/>
        </authorList>
    </citation>
    <scope>NUCLEOTIDE SEQUENCE</scope>
    <source>
        <strain evidence="1">CBS 161.51</strain>
    </source>
</reference>
<protein>
    <submittedName>
        <fullName evidence="1">Uncharacterized protein</fullName>
    </submittedName>
</protein>
<dbReference type="EMBL" id="ML976042">
    <property type="protein sequence ID" value="KAF1941807.1"/>
    <property type="molecule type" value="Genomic_DNA"/>
</dbReference>
<proteinExistence type="predicted"/>
<feature type="non-terminal residue" evidence="1">
    <location>
        <position position="1"/>
    </location>
</feature>